<feature type="domain" description="Peptidase M16 N-terminal" evidence="4">
    <location>
        <begin position="63"/>
        <end position="168"/>
    </location>
</feature>
<feature type="domain" description="Peptidase M16 C-terminal" evidence="5">
    <location>
        <begin position="694"/>
        <end position="862"/>
    </location>
</feature>
<feature type="domain" description="Peptidase M16 C-terminal" evidence="5">
    <location>
        <begin position="205"/>
        <end position="387"/>
    </location>
</feature>
<evidence type="ECO:0000256" key="2">
    <source>
        <dbReference type="ARBA" id="ARBA00022723"/>
    </source>
</evidence>
<name>A0ABS6YC46_9BACT</name>
<evidence type="ECO:0000313" key="7">
    <source>
        <dbReference type="Proteomes" id="UP000788426"/>
    </source>
</evidence>
<dbReference type="EMBL" id="JAHXCT010000003">
    <property type="protein sequence ID" value="MBW4769121.1"/>
    <property type="molecule type" value="Genomic_DNA"/>
</dbReference>
<dbReference type="InterPro" id="IPR011765">
    <property type="entry name" value="Pept_M16_N"/>
</dbReference>
<comment type="caution">
    <text evidence="6">The sequence shown here is derived from an EMBL/GenBank/DDBJ whole genome shotgun (WGS) entry which is preliminary data.</text>
</comment>
<dbReference type="Pfam" id="PF00675">
    <property type="entry name" value="Peptidase_M16"/>
    <property type="match status" value="1"/>
</dbReference>
<keyword evidence="7" id="KW-1185">Reference proteome</keyword>
<evidence type="ECO:0000259" key="5">
    <source>
        <dbReference type="Pfam" id="PF05193"/>
    </source>
</evidence>
<reference evidence="6 7" key="1">
    <citation type="submission" date="2021-07" db="EMBL/GenBank/DDBJ databases">
        <title>Genomic diversity and antimicrobial resistance of Prevotella spp. isolated from chronic lung disease airways.</title>
        <authorList>
            <person name="Webb K.A."/>
            <person name="Olagoke O.S."/>
            <person name="Baird T."/>
            <person name="Neill J."/>
            <person name="Pham A."/>
            <person name="Wells T.J."/>
            <person name="Ramsay K.A."/>
            <person name="Bell S.C."/>
            <person name="Sarovich D.S."/>
            <person name="Price E.P."/>
        </authorList>
    </citation>
    <scope>NUCLEOTIDE SEQUENCE [LARGE SCALE GENOMIC DNA]</scope>
    <source>
        <strain evidence="6 7">SCHI0011.S.12</strain>
    </source>
</reference>
<dbReference type="InterPro" id="IPR050626">
    <property type="entry name" value="Peptidase_M16"/>
</dbReference>
<protein>
    <submittedName>
        <fullName evidence="6">Insulinase family protein</fullName>
    </submittedName>
</protein>
<dbReference type="Pfam" id="PF05193">
    <property type="entry name" value="Peptidase_M16_C"/>
    <property type="match status" value="2"/>
</dbReference>
<sequence>MNKQHTSHLANHWLLAGVLFFISLLPQSLWAQNNVLRQGKLSNGLTYYIYNDGSIPGEAQYYLYQNVGAVLEESNETGLAHFLEHLAFNATKSFPKGIMSFLRENNLHDFEAYTGLDETKYAVHNVPTNDPKLNEKMLLMLKDWCHGIKILPQDVEKERGIVLEEWRHRAGLQRRLTDSIAGVVYNHSRYATRNVIGSEARIKAFTAKELRAFYKKWYRPNLQYIAIIGDVNLDETEKQVKRLFGSLPSKAAPSPNTAQRTIEDNSRPLFYSFVDKENKEASFGIYQRKEMKGSAPEEDRLRFFLFTQMFNKLAPRRFAMIKNADKEAYIAAQVSLSGLVRNQYQVAFDAVPYANKAQEALDQVMKVRGALCDVGFTKEEFETEKAEMYKGMKEVLEAKGLGTPDNIMNLFKQNFLYDTPITDFRTQIQRNIETLVELEVEDINTWMRSLLDTNNLSFVTYSKRENELPLTMGNFLETLEVMNGPLGGLLATPKKITQPIDFALTSGKIVAEKQLKELNAKEWKLSNGARVLYKYLPEAKGRVFFAASSEGGRSVVAPQDFANYTAMRGLLMQSGVYKYSRNDLAAWLQHKDFDLSLALEDYSNGIGGNTSAAQLDDFLAYVHLILTKHNFSKSVFDKYVQRSKYLYNNKSTAGMEAIQDSIQMLLFPPSAANPVQNEAFFDQMQWSELPATFDKNFGNAALFTYCLVGDVPESTAKELVLKYIGSLKGDASVQKAKIQPLDFASPAKEIKHTFVTDLDGDMAEIEVSYLNNVKLTDKEQAALEVMRSILENRYFEELREKEHLTYTVGVKTSYTSQPAPTENISIHLSTSRPEVDKVLTKMYNILNDIKQQRFSIDEFKAALVPLAVDEESAGDPQAALNPSLWLGLLNVYAETGEQLTPQESNAVEPVFSKLTPQDIAAVAAKVLDNAKHREIVVKAIDPEKKQWEK</sequence>
<dbReference type="PANTHER" id="PTHR43690:SF34">
    <property type="entry name" value="ZINC PROTEASE PQQL-LIKE"/>
    <property type="match status" value="1"/>
</dbReference>
<organism evidence="6 7">
    <name type="scientific">Hoylesella nanceiensis</name>
    <dbReference type="NCBI Taxonomy" id="425941"/>
    <lineage>
        <taxon>Bacteria</taxon>
        <taxon>Pseudomonadati</taxon>
        <taxon>Bacteroidota</taxon>
        <taxon>Bacteroidia</taxon>
        <taxon>Bacteroidales</taxon>
        <taxon>Prevotellaceae</taxon>
        <taxon>Hoylesella</taxon>
    </lineage>
</organism>
<dbReference type="Proteomes" id="UP000788426">
    <property type="component" value="Unassembled WGS sequence"/>
</dbReference>
<dbReference type="PANTHER" id="PTHR43690">
    <property type="entry name" value="NARDILYSIN"/>
    <property type="match status" value="1"/>
</dbReference>
<dbReference type="InterPro" id="IPR007863">
    <property type="entry name" value="Peptidase_M16_C"/>
</dbReference>
<evidence type="ECO:0000259" key="4">
    <source>
        <dbReference type="Pfam" id="PF00675"/>
    </source>
</evidence>
<dbReference type="PROSITE" id="PS00143">
    <property type="entry name" value="INSULINASE"/>
    <property type="match status" value="1"/>
</dbReference>
<gene>
    <name evidence="6" type="ORF">KZO38_05030</name>
</gene>
<keyword evidence="2" id="KW-0479">Metal-binding</keyword>
<dbReference type="RefSeq" id="WP_219480674.1">
    <property type="nucleotide sequence ID" value="NZ_JAHXCT010000003.1"/>
</dbReference>
<proteinExistence type="inferred from homology"/>
<evidence type="ECO:0000256" key="3">
    <source>
        <dbReference type="RuleBase" id="RU004447"/>
    </source>
</evidence>
<comment type="similarity">
    <text evidence="1 3">Belongs to the peptidase M16 family.</text>
</comment>
<evidence type="ECO:0000313" key="6">
    <source>
        <dbReference type="EMBL" id="MBW4769121.1"/>
    </source>
</evidence>
<evidence type="ECO:0000256" key="1">
    <source>
        <dbReference type="ARBA" id="ARBA00007261"/>
    </source>
</evidence>
<dbReference type="InterPro" id="IPR001431">
    <property type="entry name" value="Pept_M16_Zn_BS"/>
</dbReference>
<accession>A0ABS6YC46</accession>